<protein>
    <submittedName>
        <fullName evidence="1">Uncharacterized protein</fullName>
    </submittedName>
</protein>
<dbReference type="EMBL" id="ML737208">
    <property type="protein sequence ID" value="KAE8335789.1"/>
    <property type="molecule type" value="Genomic_DNA"/>
</dbReference>
<name>A0A5N6XUB5_9EURO</name>
<dbReference type="AlphaFoldDB" id="A0A5N6XUB5"/>
<reference evidence="1" key="1">
    <citation type="submission" date="2019-04" db="EMBL/GenBank/DDBJ databases">
        <title>Friends and foes A comparative genomics study of 23 Aspergillus species from section Flavi.</title>
        <authorList>
            <consortium name="DOE Joint Genome Institute"/>
            <person name="Kjaerbolling I."/>
            <person name="Vesth T."/>
            <person name="Frisvad J.C."/>
            <person name="Nybo J.L."/>
            <person name="Theobald S."/>
            <person name="Kildgaard S."/>
            <person name="Isbrandt T."/>
            <person name="Kuo A."/>
            <person name="Sato A."/>
            <person name="Lyhne E.K."/>
            <person name="Kogle M.E."/>
            <person name="Wiebenga A."/>
            <person name="Kun R.S."/>
            <person name="Lubbers R.J."/>
            <person name="Makela M.R."/>
            <person name="Barry K."/>
            <person name="Chovatia M."/>
            <person name="Clum A."/>
            <person name="Daum C."/>
            <person name="Haridas S."/>
            <person name="He G."/>
            <person name="LaButti K."/>
            <person name="Lipzen A."/>
            <person name="Mondo S."/>
            <person name="Riley R."/>
            <person name="Salamov A."/>
            <person name="Simmons B.A."/>
            <person name="Magnuson J.K."/>
            <person name="Henrissat B."/>
            <person name="Mortensen U.H."/>
            <person name="Larsen T.O."/>
            <person name="Devries R.P."/>
            <person name="Grigoriev I.V."/>
            <person name="Machida M."/>
            <person name="Baker S.E."/>
            <person name="Andersen M.R."/>
        </authorList>
    </citation>
    <scope>NUCLEOTIDE SEQUENCE</scope>
    <source>
        <strain evidence="1">CBS 117612</strain>
    </source>
</reference>
<proteinExistence type="predicted"/>
<sequence length="66" mass="7067">MCCPEPHTVYIDRSSSNTALVNSELASVAVAKDVTASSYHSQLSECTRGFSTDKQCCLLSSVINLP</sequence>
<evidence type="ECO:0000313" key="1">
    <source>
        <dbReference type="EMBL" id="KAE8335789.1"/>
    </source>
</evidence>
<dbReference type="Proteomes" id="UP000325558">
    <property type="component" value="Unassembled WGS sequence"/>
</dbReference>
<gene>
    <name evidence="1" type="ORF">BDV24DRAFT_143073</name>
</gene>
<accession>A0A5N6XUB5</accession>
<organism evidence="1">
    <name type="scientific">Aspergillus arachidicola</name>
    <dbReference type="NCBI Taxonomy" id="656916"/>
    <lineage>
        <taxon>Eukaryota</taxon>
        <taxon>Fungi</taxon>
        <taxon>Dikarya</taxon>
        <taxon>Ascomycota</taxon>
        <taxon>Pezizomycotina</taxon>
        <taxon>Eurotiomycetes</taxon>
        <taxon>Eurotiomycetidae</taxon>
        <taxon>Eurotiales</taxon>
        <taxon>Aspergillaceae</taxon>
        <taxon>Aspergillus</taxon>
        <taxon>Aspergillus subgen. Circumdati</taxon>
    </lineage>
</organism>